<accession>A0A4Q2DDJ2</accession>
<proteinExistence type="predicted"/>
<name>A0A4Q2DDJ2_9AGAR</name>
<dbReference type="Proteomes" id="UP000290288">
    <property type="component" value="Unassembled WGS sequence"/>
</dbReference>
<reference evidence="1 2" key="1">
    <citation type="submission" date="2019-01" db="EMBL/GenBank/DDBJ databases">
        <title>Draft genome sequence of Psathyrella aberdarensis IHI B618.</title>
        <authorList>
            <person name="Buettner E."/>
            <person name="Kellner H."/>
        </authorList>
    </citation>
    <scope>NUCLEOTIDE SEQUENCE [LARGE SCALE GENOMIC DNA]</scope>
    <source>
        <strain evidence="1 2">IHI B618</strain>
    </source>
</reference>
<evidence type="ECO:0000313" key="2">
    <source>
        <dbReference type="Proteomes" id="UP000290288"/>
    </source>
</evidence>
<dbReference type="EMBL" id="SDEE01000383">
    <property type="protein sequence ID" value="RXW16971.1"/>
    <property type="molecule type" value="Genomic_DNA"/>
</dbReference>
<gene>
    <name evidence="1" type="ORF">EST38_g8883</name>
</gene>
<dbReference type="AlphaFoldDB" id="A0A4Q2DDJ2"/>
<dbReference type="OrthoDB" id="124582at2759"/>
<evidence type="ECO:0000313" key="1">
    <source>
        <dbReference type="EMBL" id="RXW16971.1"/>
    </source>
</evidence>
<protein>
    <submittedName>
        <fullName evidence="1">Uncharacterized protein</fullName>
    </submittedName>
</protein>
<sequence length="586" mass="64348">MLDLKLSKGSTSFLAWYADVVCAVKPITSGCRLALSYDLIHTSTGTPRPSLPDTQTALIPLRNVLSRWKAGQYKVNHSLPLFGYFLRHTCDTFLYQCEGMTCFINSDGHKVIHLLSIAQELGFSLWLADMKLKEKELGCLLPLDHFEQGDGDEAASERFLDYMDDLMQGVPTITGCVPVTPGRRLNLGYLDFKIPEEALVPVGALEQRRGSPDDDYVRESGSLLLLFRNEDLAAKPPTDNAKAVASATLQELKSGRLPNIHGKEKATVVITLLDCAVSWRDIALWKDSLTYCDASQLGAAIVKGVEAFGLAAIQSAIQELVKDTSGLREQVQIINDLSPHLSDPSNPGWAAGLMRGVVLAHKPGPIKDVPTLVSVAQALGPDIISNVILLNVPRQYQSSPFLSALAKELHKHRGSFPAVSVIQTASGPTTTPFVSLVIGQILIVAAQQWEKVVPKGSLISKVDWVVEMVDLCLVVGHPNVCYNFLGDVFHVRGNLNTAEIFKEVYIPLMPLLKKTAEKHGLRLSSALFKPFTFHIVSWYFVDILRSKDVVKEGTTWTGRRDAALAFLKSVGDENEISEIMGQRRKA</sequence>
<comment type="caution">
    <text evidence="1">The sequence shown here is derived from an EMBL/GenBank/DDBJ whole genome shotgun (WGS) entry which is preliminary data.</text>
</comment>
<keyword evidence="2" id="KW-1185">Reference proteome</keyword>
<organism evidence="1 2">
    <name type="scientific">Candolleomyces aberdarensis</name>
    <dbReference type="NCBI Taxonomy" id="2316362"/>
    <lineage>
        <taxon>Eukaryota</taxon>
        <taxon>Fungi</taxon>
        <taxon>Dikarya</taxon>
        <taxon>Basidiomycota</taxon>
        <taxon>Agaricomycotina</taxon>
        <taxon>Agaricomycetes</taxon>
        <taxon>Agaricomycetidae</taxon>
        <taxon>Agaricales</taxon>
        <taxon>Agaricineae</taxon>
        <taxon>Psathyrellaceae</taxon>
        <taxon>Candolleomyces</taxon>
    </lineage>
</organism>